<accession>A0A699UED3</accession>
<feature type="coiled-coil region" evidence="1">
    <location>
        <begin position="29"/>
        <end position="63"/>
    </location>
</feature>
<dbReference type="EMBL" id="BKCJ011325247">
    <property type="protein sequence ID" value="GFD20850.1"/>
    <property type="molecule type" value="Genomic_DNA"/>
</dbReference>
<evidence type="ECO:0000313" key="2">
    <source>
        <dbReference type="EMBL" id="GFD20850.1"/>
    </source>
</evidence>
<sequence length="123" mass="14534">ERYKNQERILKEQNNVDNASVSYEQSVEVEKLKHTLSEHSKEKESLEQKVTLLTNDFQKEESRNIDKELALEKQTLMLADESRSKMLQKQNELIMFEKKVNTKPVDYAALNQLSKDFETRFVP</sequence>
<gene>
    <name evidence="2" type="ORF">Tci_892819</name>
</gene>
<reference evidence="2" key="1">
    <citation type="journal article" date="2019" name="Sci. Rep.">
        <title>Draft genome of Tanacetum cinerariifolium, the natural source of mosquito coil.</title>
        <authorList>
            <person name="Yamashiro T."/>
            <person name="Shiraishi A."/>
            <person name="Satake H."/>
            <person name="Nakayama K."/>
        </authorList>
    </citation>
    <scope>NUCLEOTIDE SEQUENCE</scope>
</reference>
<feature type="non-terminal residue" evidence="2">
    <location>
        <position position="1"/>
    </location>
</feature>
<protein>
    <submittedName>
        <fullName evidence="2">Uncharacterized protein</fullName>
    </submittedName>
</protein>
<name>A0A699UED3_TANCI</name>
<evidence type="ECO:0000256" key="1">
    <source>
        <dbReference type="SAM" id="Coils"/>
    </source>
</evidence>
<proteinExistence type="predicted"/>
<organism evidence="2">
    <name type="scientific">Tanacetum cinerariifolium</name>
    <name type="common">Dalmatian daisy</name>
    <name type="synonym">Chrysanthemum cinerariifolium</name>
    <dbReference type="NCBI Taxonomy" id="118510"/>
    <lineage>
        <taxon>Eukaryota</taxon>
        <taxon>Viridiplantae</taxon>
        <taxon>Streptophyta</taxon>
        <taxon>Embryophyta</taxon>
        <taxon>Tracheophyta</taxon>
        <taxon>Spermatophyta</taxon>
        <taxon>Magnoliopsida</taxon>
        <taxon>eudicotyledons</taxon>
        <taxon>Gunneridae</taxon>
        <taxon>Pentapetalae</taxon>
        <taxon>asterids</taxon>
        <taxon>campanulids</taxon>
        <taxon>Asterales</taxon>
        <taxon>Asteraceae</taxon>
        <taxon>Asteroideae</taxon>
        <taxon>Anthemideae</taxon>
        <taxon>Anthemidinae</taxon>
        <taxon>Tanacetum</taxon>
    </lineage>
</organism>
<keyword evidence="1" id="KW-0175">Coiled coil</keyword>
<comment type="caution">
    <text evidence="2">The sequence shown here is derived from an EMBL/GenBank/DDBJ whole genome shotgun (WGS) entry which is preliminary data.</text>
</comment>
<dbReference type="AlphaFoldDB" id="A0A699UED3"/>